<protein>
    <submittedName>
        <fullName evidence="2">Uncharacterized protein</fullName>
    </submittedName>
</protein>
<accession>A0A1G2PK02</accession>
<evidence type="ECO:0000313" key="3">
    <source>
        <dbReference type="Proteomes" id="UP000178690"/>
    </source>
</evidence>
<feature type="compositionally biased region" description="Basic and acidic residues" evidence="1">
    <location>
        <begin position="66"/>
        <end position="82"/>
    </location>
</feature>
<evidence type="ECO:0000313" key="2">
    <source>
        <dbReference type="EMBL" id="OHA48648.1"/>
    </source>
</evidence>
<comment type="caution">
    <text evidence="2">The sequence shown here is derived from an EMBL/GenBank/DDBJ whole genome shotgun (WGS) entry which is preliminary data.</text>
</comment>
<evidence type="ECO:0000256" key="1">
    <source>
        <dbReference type="SAM" id="MobiDB-lite"/>
    </source>
</evidence>
<gene>
    <name evidence="2" type="ORF">A2682_02565</name>
</gene>
<proteinExistence type="predicted"/>
<reference evidence="2 3" key="1">
    <citation type="journal article" date="2016" name="Nat. Commun.">
        <title>Thousands of microbial genomes shed light on interconnected biogeochemical processes in an aquifer system.</title>
        <authorList>
            <person name="Anantharaman K."/>
            <person name="Brown C.T."/>
            <person name="Hug L.A."/>
            <person name="Sharon I."/>
            <person name="Castelle C.J."/>
            <person name="Probst A.J."/>
            <person name="Thomas B.C."/>
            <person name="Singh A."/>
            <person name="Wilkins M.J."/>
            <person name="Karaoz U."/>
            <person name="Brodie E.L."/>
            <person name="Williams K.H."/>
            <person name="Hubbard S.S."/>
            <person name="Banfield J.F."/>
        </authorList>
    </citation>
    <scope>NUCLEOTIDE SEQUENCE [LARGE SCALE GENOMIC DNA]</scope>
    <source>
        <strain evidence="3">RIFCSPHIGHO2_01_FULL_58_15</strain>
    </source>
</reference>
<dbReference type="AlphaFoldDB" id="A0A1G2PK02"/>
<feature type="region of interest" description="Disordered" evidence="1">
    <location>
        <begin position="37"/>
        <end position="82"/>
    </location>
</feature>
<sequence>MPVGGYGKEPVQREGGSAVAVQYARREASSAMRTSRGLEFGHGGAAGAAEPGRVRRELTGAPHTNGRKEEIDERHVEGILSG</sequence>
<name>A0A1G2PK02_TERXR</name>
<dbReference type="EMBL" id="MHST01000018">
    <property type="protein sequence ID" value="OHA48648.1"/>
    <property type="molecule type" value="Genomic_DNA"/>
</dbReference>
<dbReference type="STRING" id="1802363.A2682_02565"/>
<dbReference type="Proteomes" id="UP000178690">
    <property type="component" value="Unassembled WGS sequence"/>
</dbReference>
<organism evidence="2 3">
    <name type="scientific">Terrybacteria sp. (strain RIFCSPHIGHO2_01_FULL_58_15)</name>
    <dbReference type="NCBI Taxonomy" id="1802363"/>
    <lineage>
        <taxon>Bacteria</taxon>
        <taxon>Candidatus Terryibacteriota</taxon>
    </lineage>
</organism>